<feature type="non-terminal residue" evidence="1">
    <location>
        <position position="99"/>
    </location>
</feature>
<sequence length="99" mass="10204">MKQQAFTSPRQLFLAWAASAHACNAALHVDHHSSGAAARQKESGGLGALISGTWDKVHFQGRSGSVQTKGSGASQGNIPLPEMAILENPSSGFKHGAPG</sequence>
<proteinExistence type="predicted"/>
<dbReference type="EMBL" id="QTSX02000118">
    <property type="protein sequence ID" value="KAJ9088448.1"/>
    <property type="molecule type" value="Genomic_DNA"/>
</dbReference>
<organism evidence="1 2">
    <name type="scientific">Entomophthora muscae</name>
    <dbReference type="NCBI Taxonomy" id="34485"/>
    <lineage>
        <taxon>Eukaryota</taxon>
        <taxon>Fungi</taxon>
        <taxon>Fungi incertae sedis</taxon>
        <taxon>Zoopagomycota</taxon>
        <taxon>Entomophthoromycotina</taxon>
        <taxon>Entomophthoromycetes</taxon>
        <taxon>Entomophthorales</taxon>
        <taxon>Entomophthoraceae</taxon>
        <taxon>Entomophthora</taxon>
    </lineage>
</organism>
<protein>
    <submittedName>
        <fullName evidence="1">Uncharacterized protein</fullName>
    </submittedName>
</protein>
<dbReference type="Proteomes" id="UP001165960">
    <property type="component" value="Unassembled WGS sequence"/>
</dbReference>
<reference evidence="1" key="1">
    <citation type="submission" date="2022-04" db="EMBL/GenBank/DDBJ databases">
        <title>Genome of the entomopathogenic fungus Entomophthora muscae.</title>
        <authorList>
            <person name="Elya C."/>
            <person name="Lovett B.R."/>
            <person name="Lee E."/>
            <person name="Macias A.M."/>
            <person name="Hajek A.E."/>
            <person name="De Bivort B.L."/>
            <person name="Kasson M.T."/>
            <person name="De Fine Licht H.H."/>
            <person name="Stajich J.E."/>
        </authorList>
    </citation>
    <scope>NUCLEOTIDE SEQUENCE</scope>
    <source>
        <strain evidence="1">Berkeley</strain>
    </source>
</reference>
<comment type="caution">
    <text evidence="1">The sequence shown here is derived from an EMBL/GenBank/DDBJ whole genome shotgun (WGS) entry which is preliminary data.</text>
</comment>
<name>A0ACC2UN40_9FUNG</name>
<evidence type="ECO:0000313" key="2">
    <source>
        <dbReference type="Proteomes" id="UP001165960"/>
    </source>
</evidence>
<evidence type="ECO:0000313" key="1">
    <source>
        <dbReference type="EMBL" id="KAJ9088448.1"/>
    </source>
</evidence>
<accession>A0ACC2UN40</accession>
<keyword evidence="2" id="KW-1185">Reference proteome</keyword>
<gene>
    <name evidence="1" type="ORF">DSO57_1023040</name>
</gene>